<accession>A0A917TSF6</accession>
<reference evidence="3" key="1">
    <citation type="journal article" date="2014" name="Int. J. Syst. Evol. Microbiol.">
        <title>Complete genome sequence of Corynebacterium casei LMG S-19264T (=DSM 44701T), isolated from a smear-ripened cheese.</title>
        <authorList>
            <consortium name="US DOE Joint Genome Institute (JGI-PGF)"/>
            <person name="Walter F."/>
            <person name="Albersmeier A."/>
            <person name="Kalinowski J."/>
            <person name="Ruckert C."/>
        </authorList>
    </citation>
    <scope>NUCLEOTIDE SEQUENCE</scope>
    <source>
        <strain evidence="3">JCM 19831</strain>
    </source>
</reference>
<feature type="transmembrane region" description="Helical" evidence="1">
    <location>
        <begin position="99"/>
        <end position="119"/>
    </location>
</feature>
<keyword evidence="4" id="KW-1185">Reference proteome</keyword>
<dbReference type="InterPro" id="IPR013325">
    <property type="entry name" value="RNA_pol_sigma_r2"/>
</dbReference>
<dbReference type="EMBL" id="BMPI01000018">
    <property type="protein sequence ID" value="GGM34898.1"/>
    <property type="molecule type" value="Genomic_DNA"/>
</dbReference>
<dbReference type="Pfam" id="PF04542">
    <property type="entry name" value="Sigma70_r2"/>
    <property type="match status" value="1"/>
</dbReference>
<comment type="caution">
    <text evidence="3">The sequence shown here is derived from an EMBL/GenBank/DDBJ whole genome shotgun (WGS) entry which is preliminary data.</text>
</comment>
<gene>
    <name evidence="3" type="ORF">GCM10007977_040490</name>
</gene>
<dbReference type="RefSeq" id="WP_229835561.1">
    <property type="nucleotide sequence ID" value="NZ_BMPI01000018.1"/>
</dbReference>
<dbReference type="SUPFAM" id="SSF88946">
    <property type="entry name" value="Sigma2 domain of RNA polymerase sigma factors"/>
    <property type="match status" value="1"/>
</dbReference>
<dbReference type="GO" id="GO:0006352">
    <property type="term" value="P:DNA-templated transcription initiation"/>
    <property type="evidence" value="ECO:0007669"/>
    <property type="project" value="InterPro"/>
</dbReference>
<organism evidence="3 4">
    <name type="scientific">Dactylosporangium sucinum</name>
    <dbReference type="NCBI Taxonomy" id="1424081"/>
    <lineage>
        <taxon>Bacteria</taxon>
        <taxon>Bacillati</taxon>
        <taxon>Actinomycetota</taxon>
        <taxon>Actinomycetes</taxon>
        <taxon>Micromonosporales</taxon>
        <taxon>Micromonosporaceae</taxon>
        <taxon>Dactylosporangium</taxon>
    </lineage>
</organism>
<sequence>MRDERDYVEYVQARMPALRRLAYRLSGDWPAADDLVQECLVALYRHWRKACSAGGGGRPGGGCSAPLPPGPSWCWPSPSWPCPRSRCPTGRRRPRRRLLGWRSATTLVALTLPMGLSSIDLGTGARERLTRFDTGSTCELGMQTCQVFDLQLATGLLADVTVRRASSPDRGPWPFALTIPVTVVLLGATFLLWRRAMRRLRR</sequence>
<reference evidence="3" key="2">
    <citation type="submission" date="2020-09" db="EMBL/GenBank/DDBJ databases">
        <authorList>
            <person name="Sun Q."/>
            <person name="Ohkuma M."/>
        </authorList>
    </citation>
    <scope>NUCLEOTIDE SEQUENCE</scope>
    <source>
        <strain evidence="3">JCM 19831</strain>
    </source>
</reference>
<keyword evidence="1" id="KW-1133">Transmembrane helix</keyword>
<name>A0A917TSF6_9ACTN</name>
<keyword evidence="1" id="KW-0472">Membrane</keyword>
<feature type="transmembrane region" description="Helical" evidence="1">
    <location>
        <begin position="173"/>
        <end position="193"/>
    </location>
</feature>
<dbReference type="GO" id="GO:0003700">
    <property type="term" value="F:DNA-binding transcription factor activity"/>
    <property type="evidence" value="ECO:0007669"/>
    <property type="project" value="InterPro"/>
</dbReference>
<protein>
    <recommendedName>
        <fullName evidence="2">RNA polymerase sigma-70 region 2 domain-containing protein</fullName>
    </recommendedName>
</protein>
<feature type="domain" description="RNA polymerase sigma-70 region 2" evidence="2">
    <location>
        <begin position="11"/>
        <end position="49"/>
    </location>
</feature>
<evidence type="ECO:0000259" key="2">
    <source>
        <dbReference type="Pfam" id="PF04542"/>
    </source>
</evidence>
<keyword evidence="1" id="KW-0812">Transmembrane</keyword>
<dbReference type="AlphaFoldDB" id="A0A917TSF6"/>
<evidence type="ECO:0000313" key="4">
    <source>
        <dbReference type="Proteomes" id="UP000642070"/>
    </source>
</evidence>
<dbReference type="Gene3D" id="1.10.1740.10">
    <property type="match status" value="1"/>
</dbReference>
<proteinExistence type="predicted"/>
<dbReference type="InterPro" id="IPR007627">
    <property type="entry name" value="RNA_pol_sigma70_r2"/>
</dbReference>
<evidence type="ECO:0000313" key="3">
    <source>
        <dbReference type="EMBL" id="GGM34898.1"/>
    </source>
</evidence>
<dbReference type="Proteomes" id="UP000642070">
    <property type="component" value="Unassembled WGS sequence"/>
</dbReference>
<evidence type="ECO:0000256" key="1">
    <source>
        <dbReference type="SAM" id="Phobius"/>
    </source>
</evidence>